<dbReference type="InterPro" id="IPR017932">
    <property type="entry name" value="GATase_2_dom"/>
</dbReference>
<dbReference type="EC" id="6.3.5.4" evidence="3"/>
<name>A0A2K8UE38_9GAMM</name>
<dbReference type="GO" id="GO:0005524">
    <property type="term" value="F:ATP binding"/>
    <property type="evidence" value="ECO:0007669"/>
    <property type="project" value="UniProtKB-KW"/>
</dbReference>
<dbReference type="EMBL" id="CP020370">
    <property type="protein sequence ID" value="AUB83858.1"/>
    <property type="molecule type" value="Genomic_DNA"/>
</dbReference>
<keyword evidence="4 9" id="KW-0547">Nucleotide-binding</keyword>
<dbReference type="CDD" id="cd00712">
    <property type="entry name" value="AsnB"/>
    <property type="match status" value="1"/>
</dbReference>
<evidence type="ECO:0000256" key="3">
    <source>
        <dbReference type="ARBA" id="ARBA00012737"/>
    </source>
</evidence>
<feature type="active site" description="For GATase activity" evidence="8">
    <location>
        <position position="2"/>
    </location>
</feature>
<keyword evidence="5 9" id="KW-0067">ATP-binding</keyword>
<accession>A0A2K8UE38</accession>
<evidence type="ECO:0000256" key="6">
    <source>
        <dbReference type="ARBA" id="ARBA00022962"/>
    </source>
</evidence>
<dbReference type="Gene3D" id="3.40.50.620">
    <property type="entry name" value="HUPs"/>
    <property type="match status" value="1"/>
</dbReference>
<organism evidence="11 12">
    <name type="scientific">Candidatus Thiodictyon syntrophicum</name>
    <dbReference type="NCBI Taxonomy" id="1166950"/>
    <lineage>
        <taxon>Bacteria</taxon>
        <taxon>Pseudomonadati</taxon>
        <taxon>Pseudomonadota</taxon>
        <taxon>Gammaproteobacteria</taxon>
        <taxon>Chromatiales</taxon>
        <taxon>Chromatiaceae</taxon>
        <taxon>Thiodictyon</taxon>
    </lineage>
</organism>
<dbReference type="GO" id="GO:0004066">
    <property type="term" value="F:asparagine synthase (glutamine-hydrolyzing) activity"/>
    <property type="evidence" value="ECO:0007669"/>
    <property type="project" value="UniProtKB-EC"/>
</dbReference>
<dbReference type="AlphaFoldDB" id="A0A2K8UE38"/>
<dbReference type="Pfam" id="PF00733">
    <property type="entry name" value="Asn_synthase"/>
    <property type="match status" value="1"/>
</dbReference>
<dbReference type="InterPro" id="IPR001962">
    <property type="entry name" value="Asn_synthase"/>
</dbReference>
<protein>
    <recommendedName>
        <fullName evidence="3">asparagine synthase (glutamine-hydrolyzing)</fullName>
        <ecNumber evidence="3">6.3.5.4</ecNumber>
    </recommendedName>
</protein>
<keyword evidence="8" id="KW-0061">Asparagine biosynthesis</keyword>
<evidence type="ECO:0000256" key="8">
    <source>
        <dbReference type="PIRSR" id="PIRSR001589-1"/>
    </source>
</evidence>
<sequence>MCGISGFAGDYLQGLTSRMNTAQAHRGPDGQGIFEDPAAGVALGQVRLSILDLSPAAAQPMHAPDGCGVLVYNGEIYNFRELRQDLTARGHRFHSTGDTEVLLHGLLEYGAPFTTRLNGIFAFAWWDARTRELLLARDPLGVKPLYYAEPAPGQLLFGSEIKALLQHPGLSREPDFTALQQHLAYCHAAGERTAFKAVKRLAPGTWLRWRSGRPIAVQRYWQAPFGEARLQDRAGALADLRGQLLAATRRQLVADVPVGLFLSGGLDSSLITALAAPAAGAGLDCFTISYPQADNQLDRAAEDLPHARALARRLGLPLHEIELRPQVADLLPELVWHLDEPLADPAAIACFLICQQAREQGVKVLLSGQGVDELFCGYPRYQVLRAMGGLAGWPLAPRRLIAALAARLPGAWEGRFGAQLRRVRRILSELAQPPSTRFLNLCANTPQAEISRVWSPGVRDALHTETFRDDCQRHIVETGLSGLAALQERDLAIYLPNHNLNYTDKMSMAVGVEARVPLLDLELVNAVTRYPADWLLGRETKVLLREAARGIVPDSIIDRPKAGFGAPYRKWLRYDLADLWHDLTSESAVKARGWFDYRALQEARARSQAGRDDLYMLQWAVLTMELWARRFIDQPSGGA</sequence>
<dbReference type="PIRSF" id="PIRSF001589">
    <property type="entry name" value="Asn_synthetase_glu-h"/>
    <property type="match status" value="1"/>
</dbReference>
<dbReference type="InterPro" id="IPR051786">
    <property type="entry name" value="ASN_synthetase/amidase"/>
</dbReference>
<comment type="similarity">
    <text evidence="2">Belongs to the asparagine synthetase family.</text>
</comment>
<dbReference type="GO" id="GO:0006529">
    <property type="term" value="P:asparagine biosynthetic process"/>
    <property type="evidence" value="ECO:0007669"/>
    <property type="project" value="UniProtKB-KW"/>
</dbReference>
<dbReference type="InterPro" id="IPR014729">
    <property type="entry name" value="Rossmann-like_a/b/a_fold"/>
</dbReference>
<dbReference type="InterPro" id="IPR006426">
    <property type="entry name" value="Asn_synth_AEB"/>
</dbReference>
<evidence type="ECO:0000256" key="7">
    <source>
        <dbReference type="ARBA" id="ARBA00048741"/>
    </source>
</evidence>
<comment type="pathway">
    <text evidence="1">Amino-acid biosynthesis; L-asparagine biosynthesis; L-asparagine from L-aspartate (L-Gln route): step 1/1.</text>
</comment>
<gene>
    <name evidence="11" type="ORF">THSYN_24875</name>
</gene>
<evidence type="ECO:0000256" key="2">
    <source>
        <dbReference type="ARBA" id="ARBA00005752"/>
    </source>
</evidence>
<feature type="binding site" evidence="9">
    <location>
        <begin position="367"/>
        <end position="368"/>
    </location>
    <ligand>
        <name>ATP</name>
        <dbReference type="ChEBI" id="CHEBI:30616"/>
    </ligand>
</feature>
<dbReference type="Pfam" id="PF13537">
    <property type="entry name" value="GATase_7"/>
    <property type="match status" value="1"/>
</dbReference>
<dbReference type="Gene3D" id="3.60.20.10">
    <property type="entry name" value="Glutamine Phosphoribosylpyrophosphate, subunit 1, domain 1"/>
    <property type="match status" value="1"/>
</dbReference>
<dbReference type="GO" id="GO:0005829">
    <property type="term" value="C:cytosol"/>
    <property type="evidence" value="ECO:0007669"/>
    <property type="project" value="TreeGrafter"/>
</dbReference>
<dbReference type="OrthoDB" id="9763290at2"/>
<evidence type="ECO:0000313" key="12">
    <source>
        <dbReference type="Proteomes" id="UP000232638"/>
    </source>
</evidence>
<dbReference type="PANTHER" id="PTHR43284">
    <property type="entry name" value="ASPARAGINE SYNTHETASE (GLUTAMINE-HYDROLYZING)"/>
    <property type="match status" value="1"/>
</dbReference>
<dbReference type="SUPFAM" id="SSF56235">
    <property type="entry name" value="N-terminal nucleophile aminohydrolases (Ntn hydrolases)"/>
    <property type="match status" value="1"/>
</dbReference>
<dbReference type="PROSITE" id="PS51278">
    <property type="entry name" value="GATASE_TYPE_2"/>
    <property type="match status" value="1"/>
</dbReference>
<evidence type="ECO:0000256" key="1">
    <source>
        <dbReference type="ARBA" id="ARBA00005187"/>
    </source>
</evidence>
<dbReference type="SUPFAM" id="SSF52402">
    <property type="entry name" value="Adenine nucleotide alpha hydrolases-like"/>
    <property type="match status" value="1"/>
</dbReference>
<dbReference type="InterPro" id="IPR033738">
    <property type="entry name" value="AsnB_N"/>
</dbReference>
<dbReference type="Proteomes" id="UP000232638">
    <property type="component" value="Chromosome"/>
</dbReference>
<dbReference type="InterPro" id="IPR029055">
    <property type="entry name" value="Ntn_hydrolases_N"/>
</dbReference>
<dbReference type="PANTHER" id="PTHR43284:SF1">
    <property type="entry name" value="ASPARAGINE SYNTHETASE"/>
    <property type="match status" value="1"/>
</dbReference>
<keyword evidence="6 8" id="KW-0315">Glutamine amidotransferase</keyword>
<comment type="catalytic activity">
    <reaction evidence="7">
        <text>L-aspartate + L-glutamine + ATP + H2O = L-asparagine + L-glutamate + AMP + diphosphate + H(+)</text>
        <dbReference type="Rhea" id="RHEA:12228"/>
        <dbReference type="ChEBI" id="CHEBI:15377"/>
        <dbReference type="ChEBI" id="CHEBI:15378"/>
        <dbReference type="ChEBI" id="CHEBI:29985"/>
        <dbReference type="ChEBI" id="CHEBI:29991"/>
        <dbReference type="ChEBI" id="CHEBI:30616"/>
        <dbReference type="ChEBI" id="CHEBI:33019"/>
        <dbReference type="ChEBI" id="CHEBI:58048"/>
        <dbReference type="ChEBI" id="CHEBI:58359"/>
        <dbReference type="ChEBI" id="CHEBI:456215"/>
        <dbReference type="EC" id="6.3.5.4"/>
    </reaction>
</comment>
<evidence type="ECO:0000256" key="5">
    <source>
        <dbReference type="ARBA" id="ARBA00022840"/>
    </source>
</evidence>
<feature type="domain" description="Glutamine amidotransferase type-2" evidence="10">
    <location>
        <begin position="2"/>
        <end position="212"/>
    </location>
</feature>
<feature type="binding site" evidence="9">
    <location>
        <position position="288"/>
    </location>
    <ligand>
        <name>ATP</name>
        <dbReference type="ChEBI" id="CHEBI:30616"/>
    </ligand>
</feature>
<proteinExistence type="inferred from homology"/>
<dbReference type="CDD" id="cd01991">
    <property type="entry name" value="Asn_synthase_B_C"/>
    <property type="match status" value="1"/>
</dbReference>
<dbReference type="NCBIfam" id="TIGR01536">
    <property type="entry name" value="asn_synth_AEB"/>
    <property type="match status" value="1"/>
</dbReference>
<evidence type="ECO:0000313" key="11">
    <source>
        <dbReference type="EMBL" id="AUB83858.1"/>
    </source>
</evidence>
<reference evidence="11 12" key="1">
    <citation type="submission" date="2017-03" db="EMBL/GenBank/DDBJ databases">
        <title>Complete genome sequence of Candidatus 'Thiodictyon syntrophicum' sp. nov. strain Cad16T, a photolithoautotroph purple sulfur bacterium isolated from an alpine meromictic lake.</title>
        <authorList>
            <person name="Luedin S.M."/>
            <person name="Pothier J.F."/>
            <person name="Danza F."/>
            <person name="Storelli N."/>
            <person name="Wittwer M."/>
            <person name="Tonolla M."/>
        </authorList>
    </citation>
    <scope>NUCLEOTIDE SEQUENCE [LARGE SCALE GENOMIC DNA]</scope>
    <source>
        <strain evidence="11 12">Cad16T</strain>
    </source>
</reference>
<dbReference type="KEGG" id="tsy:THSYN_24875"/>
<keyword evidence="8" id="KW-0028">Amino-acid biosynthesis</keyword>
<keyword evidence="12" id="KW-1185">Reference proteome</keyword>
<evidence type="ECO:0000256" key="4">
    <source>
        <dbReference type="ARBA" id="ARBA00022741"/>
    </source>
</evidence>
<evidence type="ECO:0000259" key="10">
    <source>
        <dbReference type="PROSITE" id="PS51278"/>
    </source>
</evidence>
<evidence type="ECO:0000256" key="9">
    <source>
        <dbReference type="PIRSR" id="PIRSR001589-2"/>
    </source>
</evidence>
<feature type="binding site" evidence="9">
    <location>
        <position position="98"/>
    </location>
    <ligand>
        <name>L-glutamine</name>
        <dbReference type="ChEBI" id="CHEBI:58359"/>
    </ligand>
</feature>